<organism evidence="1 2">
    <name type="scientific">Periplaneta americana</name>
    <name type="common">American cockroach</name>
    <name type="synonym">Blatta americana</name>
    <dbReference type="NCBI Taxonomy" id="6978"/>
    <lineage>
        <taxon>Eukaryota</taxon>
        <taxon>Metazoa</taxon>
        <taxon>Ecdysozoa</taxon>
        <taxon>Arthropoda</taxon>
        <taxon>Hexapoda</taxon>
        <taxon>Insecta</taxon>
        <taxon>Pterygota</taxon>
        <taxon>Neoptera</taxon>
        <taxon>Polyneoptera</taxon>
        <taxon>Dictyoptera</taxon>
        <taxon>Blattodea</taxon>
        <taxon>Blattoidea</taxon>
        <taxon>Blattidae</taxon>
        <taxon>Blattinae</taxon>
        <taxon>Periplaneta</taxon>
    </lineage>
</organism>
<evidence type="ECO:0000313" key="1">
    <source>
        <dbReference type="EMBL" id="KAJ4438550.1"/>
    </source>
</evidence>
<sequence length="129" mass="14980">MSPGSSTESYPAFARIGLSENPGKNLNQWESKFHNHTEEPGTIPESQICEIKLPEDNYYCELYSARFEPRSARFTVRQVNRYSTAVNSLDSIVMKVFIQGNVRRLQQSPERHGNITLTRFEERKEHLFL</sequence>
<protein>
    <submittedName>
        <fullName evidence="1">Uncharacterized protein</fullName>
    </submittedName>
</protein>
<proteinExistence type="predicted"/>
<evidence type="ECO:0000313" key="2">
    <source>
        <dbReference type="Proteomes" id="UP001148838"/>
    </source>
</evidence>
<gene>
    <name evidence="1" type="ORF">ANN_14497</name>
</gene>
<accession>A0ABQ8SWH5</accession>
<dbReference type="EMBL" id="JAJSOF020000019">
    <property type="protein sequence ID" value="KAJ4438550.1"/>
    <property type="molecule type" value="Genomic_DNA"/>
</dbReference>
<dbReference type="Proteomes" id="UP001148838">
    <property type="component" value="Unassembled WGS sequence"/>
</dbReference>
<keyword evidence="2" id="KW-1185">Reference proteome</keyword>
<name>A0ABQ8SWH5_PERAM</name>
<reference evidence="1 2" key="1">
    <citation type="journal article" date="2022" name="Allergy">
        <title>Genome assembly and annotation of Periplaneta americana reveal a comprehensive cockroach allergen profile.</title>
        <authorList>
            <person name="Wang L."/>
            <person name="Xiong Q."/>
            <person name="Saelim N."/>
            <person name="Wang L."/>
            <person name="Nong W."/>
            <person name="Wan A.T."/>
            <person name="Shi M."/>
            <person name="Liu X."/>
            <person name="Cao Q."/>
            <person name="Hui J.H.L."/>
            <person name="Sookrung N."/>
            <person name="Leung T.F."/>
            <person name="Tungtrongchitr A."/>
            <person name="Tsui S.K.W."/>
        </authorList>
    </citation>
    <scope>NUCLEOTIDE SEQUENCE [LARGE SCALE GENOMIC DNA]</scope>
    <source>
        <strain evidence="1">PWHHKU_190912</strain>
    </source>
</reference>
<comment type="caution">
    <text evidence="1">The sequence shown here is derived from an EMBL/GenBank/DDBJ whole genome shotgun (WGS) entry which is preliminary data.</text>
</comment>